<accession>A0A256FQN6</accession>
<gene>
    <name evidence="2" type="ORF">CEV32_4029</name>
</gene>
<reference evidence="2 3" key="1">
    <citation type="submission" date="2017-07" db="EMBL/GenBank/DDBJ databases">
        <title>Phylogenetic study on the rhizospheric bacterium Ochrobactrum sp. A44.</title>
        <authorList>
            <person name="Krzyzanowska D.M."/>
            <person name="Ossowicki A."/>
            <person name="Rajewska M."/>
            <person name="Maciag T."/>
            <person name="Kaczynski Z."/>
            <person name="Czerwicka M."/>
            <person name="Jafra S."/>
        </authorList>
    </citation>
    <scope>NUCLEOTIDE SEQUENCE [LARGE SCALE GENOMIC DNA]</scope>
    <source>
        <strain evidence="2 3">PR17</strain>
    </source>
</reference>
<evidence type="ECO:0000313" key="2">
    <source>
        <dbReference type="EMBL" id="OYR17175.1"/>
    </source>
</evidence>
<dbReference type="EMBL" id="NNRK01000020">
    <property type="protein sequence ID" value="OYR17175.1"/>
    <property type="molecule type" value="Genomic_DNA"/>
</dbReference>
<comment type="caution">
    <text evidence="2">The sequence shown here is derived from an EMBL/GenBank/DDBJ whole genome shotgun (WGS) entry which is preliminary data.</text>
</comment>
<name>A0A256FQN6_9HYPH</name>
<dbReference type="RefSeq" id="WP_094574791.1">
    <property type="nucleotide sequence ID" value="NZ_JBHEEL010000012.1"/>
</dbReference>
<feature type="compositionally biased region" description="Low complexity" evidence="1">
    <location>
        <begin position="56"/>
        <end position="71"/>
    </location>
</feature>
<dbReference type="Proteomes" id="UP000216345">
    <property type="component" value="Unassembled WGS sequence"/>
</dbReference>
<organism evidence="2 3">
    <name type="scientific">Brucella rhizosphaerae</name>
    <dbReference type="NCBI Taxonomy" id="571254"/>
    <lineage>
        <taxon>Bacteria</taxon>
        <taxon>Pseudomonadati</taxon>
        <taxon>Pseudomonadota</taxon>
        <taxon>Alphaproteobacteria</taxon>
        <taxon>Hyphomicrobiales</taxon>
        <taxon>Brucellaceae</taxon>
        <taxon>Brucella/Ochrobactrum group</taxon>
        <taxon>Brucella</taxon>
    </lineage>
</organism>
<evidence type="ECO:0000256" key="1">
    <source>
        <dbReference type="SAM" id="MobiDB-lite"/>
    </source>
</evidence>
<dbReference type="AlphaFoldDB" id="A0A256FQN6"/>
<evidence type="ECO:0000313" key="3">
    <source>
        <dbReference type="Proteomes" id="UP000216345"/>
    </source>
</evidence>
<keyword evidence="3" id="KW-1185">Reference proteome</keyword>
<feature type="region of interest" description="Disordered" evidence="1">
    <location>
        <begin position="49"/>
        <end position="71"/>
    </location>
</feature>
<sequence>MKKIDPIKARQGSKGRPVLLVLVMSLVLALLVWAAFEFYGQMRPGRGFMDDDAKLPASSPSQTPPSATGRQ</sequence>
<proteinExistence type="predicted"/>
<protein>
    <submittedName>
        <fullName evidence="2">Uncharacterized protein</fullName>
    </submittedName>
</protein>